<dbReference type="InterPro" id="IPR043159">
    <property type="entry name" value="Lectin_gal-bd_sf"/>
</dbReference>
<dbReference type="Pfam" id="PF01301">
    <property type="entry name" value="Glyco_hydro_35"/>
    <property type="match status" value="1"/>
</dbReference>
<organism evidence="10 11">
    <name type="scientific">Adiantum capillus-veneris</name>
    <name type="common">Maidenhair fern</name>
    <dbReference type="NCBI Taxonomy" id="13818"/>
    <lineage>
        <taxon>Eukaryota</taxon>
        <taxon>Viridiplantae</taxon>
        <taxon>Streptophyta</taxon>
        <taxon>Embryophyta</taxon>
        <taxon>Tracheophyta</taxon>
        <taxon>Polypodiopsida</taxon>
        <taxon>Polypodiidae</taxon>
        <taxon>Polypodiales</taxon>
        <taxon>Pteridineae</taxon>
        <taxon>Pteridaceae</taxon>
        <taxon>Vittarioideae</taxon>
        <taxon>Adiantum</taxon>
    </lineage>
</organism>
<evidence type="ECO:0000313" key="11">
    <source>
        <dbReference type="Proteomes" id="UP000886520"/>
    </source>
</evidence>
<dbReference type="PROSITE" id="PS50228">
    <property type="entry name" value="SUEL_LECTIN"/>
    <property type="match status" value="1"/>
</dbReference>
<evidence type="ECO:0000256" key="5">
    <source>
        <dbReference type="ARBA" id="ARBA00022801"/>
    </source>
</evidence>
<evidence type="ECO:0000256" key="2">
    <source>
        <dbReference type="ARBA" id="ARBA00009809"/>
    </source>
</evidence>
<evidence type="ECO:0000259" key="9">
    <source>
        <dbReference type="PROSITE" id="PS50228"/>
    </source>
</evidence>
<dbReference type="InterPro" id="IPR031330">
    <property type="entry name" value="Gly_Hdrlase_35_cat"/>
</dbReference>
<keyword evidence="4" id="KW-0732">Signal</keyword>
<dbReference type="PRINTS" id="PR00742">
    <property type="entry name" value="GLHYDRLASE35"/>
</dbReference>
<sequence length="849" mass="94034">MERSAFAIVATVVMVMVMMRVEGSIIGYDARGLLFDKQPKLLFSGSIHYPRSTPEMWESLISNAKEGGLDVVQTYVFWNAHEPEEGKYNFEGNLDLLKFLNLVKEAGLYVNLRIGPFINAEWNFGGLPVWLYLQDNVGMRTNNTIFMKAMQDFTTKIVQMMKDQNMFSWQGGPIIMAQIENEFGAYKKDTSAYAYAMWAANMAIGLNTSVPWIMCKQPDAPDPVVNTHNGVTNGDIFQPNAPYKPKMWTELYTGWFQTYKKPKPFRPAANIAFEVARFFMSNGSFVNYYMYHGGTNFGRTGGGPFMATTYDYDAPIDEYGLLNQPKWGHLRALHQALKLCEATLINRTTSDLIALGRHQNALVLANGTENCAAFLSNLNARRGATVEFNGYTYNLPAQSISILPDCKTVAFNTAQVSTQTNTMQMVPAVSSSLETTVGKNFSSVLWNPSWNWYSEPIGVWGETYKTSECCLEQIRMTKDSTDYLWYITSIDITDNEDVGNATLHISSVAHAAHLYVNGHYAVTAAGDRDNPYVEIDQPLELKNGKNEIAILSMTVGLQSGVQPSHIQHVGIQGPVILNGLSGGALNLSSQFWTYQVGLQGEFLQLHTRNGSNNVDWSISSPPQNRSLIWYKTMFDAPASNSPLALDLETMGKGEAWVNGKSIGRYWPSCQASGERCSLGCGAREKRCYSGCGQSSQRWYHVPLAWIKPTGNLLVLLEEMGGDPMGITLVTRSLATICSSISEDYPAPLDSWQANSTLKLPELKLECDAGQQISSIVFASYGTPRGNCSKFRKGPCHAEITTKIVKQACVGRRTCTLQVTSSTFGNDPCPIQIKALAVIASCSWNPSLTR</sequence>
<dbReference type="AlphaFoldDB" id="A0A9D4UN14"/>
<dbReference type="InterPro" id="IPR008979">
    <property type="entry name" value="Galactose-bd-like_sf"/>
</dbReference>
<evidence type="ECO:0000256" key="3">
    <source>
        <dbReference type="ARBA" id="ARBA00012756"/>
    </source>
</evidence>
<dbReference type="Gene3D" id="2.60.120.740">
    <property type="match status" value="1"/>
</dbReference>
<dbReference type="Gene3D" id="3.20.20.80">
    <property type="entry name" value="Glycosidases"/>
    <property type="match status" value="1"/>
</dbReference>
<dbReference type="SUPFAM" id="SSF51445">
    <property type="entry name" value="(Trans)glycosidases"/>
    <property type="match status" value="1"/>
</dbReference>
<keyword evidence="5 7" id="KW-0378">Hydrolase</keyword>
<comment type="caution">
    <text evidence="10">The sequence shown here is derived from an EMBL/GenBank/DDBJ whole genome shotgun (WGS) entry which is preliminary data.</text>
</comment>
<dbReference type="InterPro" id="IPR000922">
    <property type="entry name" value="Lectin_gal-bd_dom"/>
</dbReference>
<reference evidence="10" key="1">
    <citation type="submission" date="2021-01" db="EMBL/GenBank/DDBJ databases">
        <title>Adiantum capillus-veneris genome.</title>
        <authorList>
            <person name="Fang Y."/>
            <person name="Liao Q."/>
        </authorList>
    </citation>
    <scope>NUCLEOTIDE SEQUENCE</scope>
    <source>
        <strain evidence="10">H3</strain>
        <tissue evidence="10">Leaf</tissue>
    </source>
</reference>
<keyword evidence="11" id="KW-1185">Reference proteome</keyword>
<dbReference type="CDD" id="cd22842">
    <property type="entry name" value="Gal_Rha_Lectin_BGal"/>
    <property type="match status" value="1"/>
</dbReference>
<dbReference type="GO" id="GO:0004565">
    <property type="term" value="F:beta-galactosidase activity"/>
    <property type="evidence" value="ECO:0007669"/>
    <property type="project" value="UniProtKB-EC"/>
</dbReference>
<protein>
    <recommendedName>
        <fullName evidence="3 7">Beta-galactosidase</fullName>
        <ecNumber evidence="3 7">3.2.1.23</ecNumber>
    </recommendedName>
</protein>
<name>A0A9D4UN14_ADICA</name>
<dbReference type="GO" id="GO:0005975">
    <property type="term" value="P:carbohydrate metabolic process"/>
    <property type="evidence" value="ECO:0007669"/>
    <property type="project" value="InterPro"/>
</dbReference>
<evidence type="ECO:0000256" key="7">
    <source>
        <dbReference type="RuleBase" id="RU000675"/>
    </source>
</evidence>
<dbReference type="OrthoDB" id="1657402at2759"/>
<dbReference type="Gene3D" id="2.60.120.260">
    <property type="entry name" value="Galactose-binding domain-like"/>
    <property type="match status" value="2"/>
</dbReference>
<proteinExistence type="inferred from homology"/>
<dbReference type="InterPro" id="IPR041392">
    <property type="entry name" value="GHD"/>
</dbReference>
<evidence type="ECO:0000256" key="1">
    <source>
        <dbReference type="ARBA" id="ARBA00001412"/>
    </source>
</evidence>
<accession>A0A9D4UN14</accession>
<dbReference type="FunFam" id="2.60.120.260:FF:000142">
    <property type="entry name" value="Beta-galactosidase"/>
    <property type="match status" value="1"/>
</dbReference>
<dbReference type="EC" id="3.2.1.23" evidence="3 7"/>
<dbReference type="Proteomes" id="UP000886520">
    <property type="component" value="Chromosome 14"/>
</dbReference>
<dbReference type="Pfam" id="PF17834">
    <property type="entry name" value="GHD"/>
    <property type="match status" value="1"/>
</dbReference>
<dbReference type="PANTHER" id="PTHR23421">
    <property type="entry name" value="BETA-GALACTOSIDASE RELATED"/>
    <property type="match status" value="1"/>
</dbReference>
<evidence type="ECO:0000256" key="8">
    <source>
        <dbReference type="RuleBase" id="RU003679"/>
    </source>
</evidence>
<dbReference type="InterPro" id="IPR048913">
    <property type="entry name" value="BetaGal_gal-bd"/>
</dbReference>
<gene>
    <name evidence="10" type="ORF">GOP47_0014947</name>
</gene>
<comment type="similarity">
    <text evidence="2 8">Belongs to the glycosyl hydrolase 35 family.</text>
</comment>
<evidence type="ECO:0000313" key="10">
    <source>
        <dbReference type="EMBL" id="KAI5070604.1"/>
    </source>
</evidence>
<evidence type="ECO:0000256" key="4">
    <source>
        <dbReference type="ARBA" id="ARBA00022729"/>
    </source>
</evidence>
<dbReference type="FunFam" id="3.20.20.80:FF:000006">
    <property type="entry name" value="Beta-galactosidase"/>
    <property type="match status" value="1"/>
</dbReference>
<dbReference type="PROSITE" id="PS01182">
    <property type="entry name" value="GLYCOSYL_HYDROL_F35"/>
    <property type="match status" value="1"/>
</dbReference>
<dbReference type="Pfam" id="PF21467">
    <property type="entry name" value="BetaGal_gal-bd"/>
    <property type="match status" value="1"/>
</dbReference>
<dbReference type="InterPro" id="IPR001944">
    <property type="entry name" value="Glycoside_Hdrlase_35"/>
</dbReference>
<dbReference type="SUPFAM" id="SSF49785">
    <property type="entry name" value="Galactose-binding domain-like"/>
    <property type="match status" value="2"/>
</dbReference>
<dbReference type="GO" id="GO:0030246">
    <property type="term" value="F:carbohydrate binding"/>
    <property type="evidence" value="ECO:0007669"/>
    <property type="project" value="InterPro"/>
</dbReference>
<dbReference type="InterPro" id="IPR019801">
    <property type="entry name" value="Glyco_hydro_35_CS"/>
</dbReference>
<feature type="domain" description="SUEL-type lectin" evidence="9">
    <location>
        <begin position="760"/>
        <end position="842"/>
    </location>
</feature>
<keyword evidence="6 7" id="KW-0326">Glycosidase</keyword>
<dbReference type="EMBL" id="JABFUD020000014">
    <property type="protein sequence ID" value="KAI5070604.1"/>
    <property type="molecule type" value="Genomic_DNA"/>
</dbReference>
<dbReference type="InterPro" id="IPR017853">
    <property type="entry name" value="GH"/>
</dbReference>
<dbReference type="Pfam" id="PF02140">
    <property type="entry name" value="SUEL_Lectin"/>
    <property type="match status" value="1"/>
</dbReference>
<comment type="catalytic activity">
    <reaction evidence="1 7">
        <text>Hydrolysis of terminal non-reducing beta-D-galactose residues in beta-D-galactosides.</text>
        <dbReference type="EC" id="3.2.1.23"/>
    </reaction>
</comment>
<evidence type="ECO:0000256" key="6">
    <source>
        <dbReference type="ARBA" id="ARBA00023295"/>
    </source>
</evidence>